<evidence type="ECO:0000256" key="1">
    <source>
        <dbReference type="ARBA" id="ARBA00012771"/>
    </source>
</evidence>
<dbReference type="NCBIfam" id="TIGR00536">
    <property type="entry name" value="hemK_fam"/>
    <property type="match status" value="1"/>
</dbReference>
<evidence type="ECO:0000313" key="7">
    <source>
        <dbReference type="EMBL" id="BBE31008.1"/>
    </source>
</evidence>
<dbReference type="EMBL" id="AP018712">
    <property type="protein sequence ID" value="BBE31008.1"/>
    <property type="molecule type" value="Genomic_DNA"/>
</dbReference>
<proteinExistence type="predicted"/>
<dbReference type="SUPFAM" id="SSF53335">
    <property type="entry name" value="S-adenosyl-L-methionine-dependent methyltransferases"/>
    <property type="match status" value="1"/>
</dbReference>
<dbReference type="InParanoid" id="A0A7G1G3K0"/>
<feature type="domain" description="Methyltransferase small" evidence="6">
    <location>
        <begin position="95"/>
        <end position="183"/>
    </location>
</feature>
<evidence type="ECO:0000256" key="4">
    <source>
        <dbReference type="ARBA" id="ARBA00022691"/>
    </source>
</evidence>
<dbReference type="PROSITE" id="PS00092">
    <property type="entry name" value="N6_MTASE"/>
    <property type="match status" value="1"/>
</dbReference>
<evidence type="ECO:0000256" key="3">
    <source>
        <dbReference type="ARBA" id="ARBA00022679"/>
    </source>
</evidence>
<evidence type="ECO:0000256" key="5">
    <source>
        <dbReference type="ARBA" id="ARBA00048391"/>
    </source>
</evidence>
<dbReference type="InterPro" id="IPR007848">
    <property type="entry name" value="Small_mtfrase_dom"/>
</dbReference>
<dbReference type="PANTHER" id="PTHR18895">
    <property type="entry name" value="HEMK METHYLTRANSFERASE"/>
    <property type="match status" value="1"/>
</dbReference>
<dbReference type="GO" id="GO:0003676">
    <property type="term" value="F:nucleic acid binding"/>
    <property type="evidence" value="ECO:0007669"/>
    <property type="project" value="InterPro"/>
</dbReference>
<dbReference type="InterPro" id="IPR029063">
    <property type="entry name" value="SAM-dependent_MTases_sf"/>
</dbReference>
<organism evidence="7 8">
    <name type="scientific">Tepiditoga spiralis</name>
    <dbReference type="NCBI Taxonomy" id="2108365"/>
    <lineage>
        <taxon>Bacteria</taxon>
        <taxon>Thermotogati</taxon>
        <taxon>Thermotogota</taxon>
        <taxon>Thermotogae</taxon>
        <taxon>Petrotogales</taxon>
        <taxon>Petrotogaceae</taxon>
        <taxon>Tepiditoga</taxon>
    </lineage>
</organism>
<dbReference type="InterPro" id="IPR004556">
    <property type="entry name" value="HemK-like"/>
</dbReference>
<name>A0A7G1G3K0_9BACT</name>
<comment type="catalytic activity">
    <reaction evidence="5">
        <text>L-glutaminyl-[peptide chain release factor] + S-adenosyl-L-methionine = N(5)-methyl-L-glutaminyl-[peptide chain release factor] + S-adenosyl-L-homocysteine + H(+)</text>
        <dbReference type="Rhea" id="RHEA:42896"/>
        <dbReference type="Rhea" id="RHEA-COMP:10271"/>
        <dbReference type="Rhea" id="RHEA-COMP:10272"/>
        <dbReference type="ChEBI" id="CHEBI:15378"/>
        <dbReference type="ChEBI" id="CHEBI:30011"/>
        <dbReference type="ChEBI" id="CHEBI:57856"/>
        <dbReference type="ChEBI" id="CHEBI:59789"/>
        <dbReference type="ChEBI" id="CHEBI:61891"/>
        <dbReference type="EC" id="2.1.1.297"/>
    </reaction>
</comment>
<dbReference type="GO" id="GO:0102559">
    <property type="term" value="F:peptide chain release factor N(5)-glutamine methyltransferase activity"/>
    <property type="evidence" value="ECO:0007669"/>
    <property type="project" value="UniProtKB-EC"/>
</dbReference>
<keyword evidence="4" id="KW-0949">S-adenosyl-L-methionine</keyword>
<evidence type="ECO:0000259" key="6">
    <source>
        <dbReference type="Pfam" id="PF05175"/>
    </source>
</evidence>
<dbReference type="FunCoup" id="A0A7G1G3K0">
    <property type="interactions" value="400"/>
</dbReference>
<dbReference type="Gene3D" id="3.40.50.150">
    <property type="entry name" value="Vaccinia Virus protein VP39"/>
    <property type="match status" value="1"/>
</dbReference>
<evidence type="ECO:0000256" key="2">
    <source>
        <dbReference type="ARBA" id="ARBA00022603"/>
    </source>
</evidence>
<dbReference type="Pfam" id="PF05175">
    <property type="entry name" value="MTS"/>
    <property type="match status" value="1"/>
</dbReference>
<dbReference type="Proteomes" id="UP000516361">
    <property type="component" value="Chromosome"/>
</dbReference>
<protein>
    <recommendedName>
        <fullName evidence="1">peptide chain release factor N(5)-glutamine methyltransferase</fullName>
        <ecNumber evidence="1">2.1.1.297</ecNumber>
    </recommendedName>
</protein>
<dbReference type="PANTHER" id="PTHR18895:SF74">
    <property type="entry name" value="MTRF1L RELEASE FACTOR GLUTAMINE METHYLTRANSFERASE"/>
    <property type="match status" value="1"/>
</dbReference>
<dbReference type="EC" id="2.1.1.297" evidence="1"/>
<sequence length="263" mass="30765">MKLKDLINKTGDYDVSRFQLLKIISKIENKDMSYYLLNDDIKEGTIKKLLRVLNGYPLEYLINEVKFLNNKFYVDERVLIPRIETEDLVLYAKKTIEEENIKSIVDIGTGSGVIAISLKKYFPNMNVYAIDISEKALDVAKLNAKKLNVDINFYCGEYIEPIKDKISEIEMIVSNPPYVEESFKNNRLKYEPSIALYAGIDGQNFFKNLLKYEQLKGKIMLFETTEFNYKKTEEILKFFGNTKILKDSFDKKRFIEINNNNFI</sequence>
<dbReference type="RefSeq" id="WP_190616060.1">
    <property type="nucleotide sequence ID" value="NZ_AP018712.1"/>
</dbReference>
<dbReference type="KEGG" id="ocy:OSSY52_11490"/>
<keyword evidence="2 7" id="KW-0489">Methyltransferase</keyword>
<dbReference type="InterPro" id="IPR050320">
    <property type="entry name" value="N5-glutamine_MTase"/>
</dbReference>
<dbReference type="InterPro" id="IPR002052">
    <property type="entry name" value="DNA_methylase_N6_adenine_CS"/>
</dbReference>
<evidence type="ECO:0000313" key="8">
    <source>
        <dbReference type="Proteomes" id="UP000516361"/>
    </source>
</evidence>
<gene>
    <name evidence="7" type="primary">prmC</name>
    <name evidence="7" type="ORF">OSSY52_11490</name>
</gene>
<keyword evidence="3 7" id="KW-0808">Transferase</keyword>
<keyword evidence="8" id="KW-1185">Reference proteome</keyword>
<dbReference type="CDD" id="cd02440">
    <property type="entry name" value="AdoMet_MTases"/>
    <property type="match status" value="1"/>
</dbReference>
<dbReference type="AlphaFoldDB" id="A0A7G1G3K0"/>
<dbReference type="GO" id="GO:0032259">
    <property type="term" value="P:methylation"/>
    <property type="evidence" value="ECO:0007669"/>
    <property type="project" value="UniProtKB-KW"/>
</dbReference>
<reference evidence="7 8" key="1">
    <citation type="submission" date="2018-06" db="EMBL/GenBank/DDBJ databases">
        <title>Genome sequencing of Oceanotoga sp. sy52.</title>
        <authorList>
            <person name="Mori K."/>
        </authorList>
    </citation>
    <scope>NUCLEOTIDE SEQUENCE [LARGE SCALE GENOMIC DNA]</scope>
    <source>
        <strain evidence="8">sy52</strain>
    </source>
</reference>
<accession>A0A7G1G3K0</accession>